<accession>A0A1Y1HME0</accession>
<dbReference type="Pfam" id="PF05018">
    <property type="entry name" value="CFA20_dom"/>
    <property type="match status" value="1"/>
</dbReference>
<keyword evidence="8" id="KW-1185">Reference proteome</keyword>
<feature type="region of interest" description="Disordered" evidence="4">
    <location>
        <begin position="356"/>
        <end position="428"/>
    </location>
</feature>
<feature type="repeat" description="WD" evidence="3">
    <location>
        <begin position="1009"/>
        <end position="1050"/>
    </location>
</feature>
<dbReference type="InterPro" id="IPR055441">
    <property type="entry name" value="Beta-prop_WDR90_POC16_2nd"/>
</dbReference>
<gene>
    <name evidence="7" type="ORF">KFL_000250505</name>
</gene>
<evidence type="ECO:0000256" key="3">
    <source>
        <dbReference type="PROSITE-ProRule" id="PRU00221"/>
    </source>
</evidence>
<dbReference type="InterPro" id="IPR036322">
    <property type="entry name" value="WD40_repeat_dom_sf"/>
</dbReference>
<dbReference type="Gene3D" id="2.130.10.10">
    <property type="entry name" value="YVTN repeat-like/Quinoprotein amine dehydrogenase"/>
    <property type="match status" value="3"/>
</dbReference>
<dbReference type="InterPro" id="IPR001680">
    <property type="entry name" value="WD40_rpt"/>
</dbReference>
<dbReference type="PANTHER" id="PTHR13720">
    <property type="entry name" value="WD-40 REPEAT PROTEIN"/>
    <property type="match status" value="1"/>
</dbReference>
<dbReference type="OMA" id="NWIVIRG"/>
<dbReference type="InterPro" id="IPR050630">
    <property type="entry name" value="WD_repeat_EMAP"/>
</dbReference>
<dbReference type="EMBL" id="DF236974">
    <property type="protein sequence ID" value="GAQ79173.1"/>
    <property type="molecule type" value="Genomic_DNA"/>
</dbReference>
<dbReference type="Pfam" id="PF00400">
    <property type="entry name" value="WD40"/>
    <property type="match status" value="1"/>
</dbReference>
<feature type="region of interest" description="Disordered" evidence="4">
    <location>
        <begin position="234"/>
        <end position="339"/>
    </location>
</feature>
<keyword evidence="1 3" id="KW-0853">WD repeat</keyword>
<dbReference type="SUPFAM" id="SSF50978">
    <property type="entry name" value="WD40 repeat-like"/>
    <property type="match status" value="2"/>
</dbReference>
<feature type="compositionally biased region" description="Basic and acidic residues" evidence="4">
    <location>
        <begin position="370"/>
        <end position="383"/>
    </location>
</feature>
<evidence type="ECO:0000259" key="6">
    <source>
        <dbReference type="Pfam" id="PF23393"/>
    </source>
</evidence>
<dbReference type="PROSITE" id="PS50294">
    <property type="entry name" value="WD_REPEATS_REGION"/>
    <property type="match status" value="2"/>
</dbReference>
<organism evidence="7 8">
    <name type="scientific">Klebsormidium nitens</name>
    <name type="common">Green alga</name>
    <name type="synonym">Ulothrix nitens</name>
    <dbReference type="NCBI Taxonomy" id="105231"/>
    <lineage>
        <taxon>Eukaryota</taxon>
        <taxon>Viridiplantae</taxon>
        <taxon>Streptophyta</taxon>
        <taxon>Klebsormidiophyceae</taxon>
        <taxon>Klebsormidiales</taxon>
        <taxon>Klebsormidiaceae</taxon>
        <taxon>Klebsormidium</taxon>
    </lineage>
</organism>
<feature type="repeat" description="WD" evidence="3">
    <location>
        <begin position="795"/>
        <end position="836"/>
    </location>
</feature>
<dbReference type="Pfam" id="PF23393">
    <property type="entry name" value="Beta-prop_WDR90_POC16_2nd"/>
    <property type="match status" value="1"/>
</dbReference>
<protein>
    <submittedName>
        <fullName evidence="7">Uncharacterized protein</fullName>
    </submittedName>
</protein>
<evidence type="ECO:0000256" key="1">
    <source>
        <dbReference type="ARBA" id="ARBA00022574"/>
    </source>
</evidence>
<dbReference type="AlphaFoldDB" id="A0A1Y1HME0"/>
<feature type="repeat" description="WD" evidence="3">
    <location>
        <begin position="714"/>
        <end position="746"/>
    </location>
</feature>
<dbReference type="Proteomes" id="UP000054558">
    <property type="component" value="Unassembled WGS sequence"/>
</dbReference>
<dbReference type="PROSITE" id="PS50082">
    <property type="entry name" value="WD_REPEATS_2"/>
    <property type="match status" value="3"/>
</dbReference>
<dbReference type="PANTHER" id="PTHR13720:SF24">
    <property type="entry name" value="WD REPEAT-CONTAINING PROTEIN 90"/>
    <property type="match status" value="1"/>
</dbReference>
<feature type="domain" description="WDR90/POC16 second beta-propeller" evidence="6">
    <location>
        <begin position="806"/>
        <end position="1083"/>
    </location>
</feature>
<sequence length="1089" mass="118694">MAPELIERTASSQLATKAAQRPKENAVRLGDKSGKVATPDLVATKLWQHPFVNIFKYAGVERWTNASYEGDIRLYIDRTIGKMCYRISGSIPAKNFLQIPKKKTDSLALTGRFLYAMICVQPSKMFVMHFDLVVEEGFTVRLSVSNIFKADEQDTKTIKLRYEPPSDKWTVLGFDLRSILKERTGRAYRCLKGMQFCSRMLVKNAYTSDTIYDPQTLPRDMMLLQSSKADQVTAWQWLPNPPRSERTPLPSRPHSRAASFSAEDCKENVEHSQATPSPSPPQIKVVKAGPESPASVLEPQIRPVGKARPNRVIANPLPNPSPDLARSRPPSRLGSEARLFVQRDPLLGIEVGNLSDRESAHEASQSSSQEKPDATSSDRKDTESEGCADVPRVRVVRHEPSPQASGDGEEADVKEAVEADVSESPEARDVFVVEEPGVAETPVDARQQPSVSREQSRSGAAPIMELDKVVGFSGQRTGNVLYSPDGSAVVFPCSSTIIAMDPATGSQRFFLGHSAPVFALAFDAKGSLLASAQEGKHAVIRVWDFASGTCLAVLMTHASGLTSVDVSADGKALLGVGLDQHARQLIVVWDITPLPGGNRAVVLARHTTDHHVLTARFSPLEDNHLMTCGRNSIRSYRLKNGQLKGCSVNLAEHRQQALLKHSDKGSSAEIVFTDLAFQLGYGLTELYEKRVYVSTSSGSVFQVNYGRLTVEGVHQLHTEPINSLAVTEGFCITGSSDRRLRVWPLEFSAFFMEMELEGEVMATSVRADGLSVAFGTRSGSVGVLDVGNHRNLTLLRSHTDKVLALAIDPKQSQFTTISADRTVRIWSLDSMEQLYEFDAPGDCPTCLAYHPCERVIACGFQSGMVRVFAIENTTLVHERRQHRGPVQQVLFLGSGDHLVSSGAEGNLCIYDATREYAPAKILATPMGKRHAEMAGTADGRQLATLGPDGKSVVLYDTSNWAQPPRVIPASSTIRKLAFSPDARFIFAVTTEARLEKYDVASGQLAGRVPDVHRGDCQALAVSADGALVATGGSDRLVKVWSTSLDEAAQSFSGQNGTVLCAAFTSEPSPSLLTVGEGNAILRWRLRTDP</sequence>
<dbReference type="CDD" id="cd00200">
    <property type="entry name" value="WD40"/>
    <property type="match status" value="1"/>
</dbReference>
<dbReference type="InterPro" id="IPR007714">
    <property type="entry name" value="CFA20_dom"/>
</dbReference>
<evidence type="ECO:0000256" key="2">
    <source>
        <dbReference type="ARBA" id="ARBA00022737"/>
    </source>
</evidence>
<dbReference type="InterPro" id="IPR015943">
    <property type="entry name" value="WD40/YVTN_repeat-like_dom_sf"/>
</dbReference>
<feature type="region of interest" description="Disordered" evidence="4">
    <location>
        <begin position="440"/>
        <end position="459"/>
    </location>
</feature>
<proteinExistence type="predicted"/>
<dbReference type="OrthoDB" id="6252103at2759"/>
<keyword evidence="2" id="KW-0677">Repeat</keyword>
<evidence type="ECO:0000313" key="8">
    <source>
        <dbReference type="Proteomes" id="UP000054558"/>
    </source>
</evidence>
<evidence type="ECO:0000259" key="5">
    <source>
        <dbReference type="Pfam" id="PF05018"/>
    </source>
</evidence>
<reference evidence="7 8" key="1">
    <citation type="journal article" date="2014" name="Nat. Commun.">
        <title>Klebsormidium flaccidum genome reveals primary factors for plant terrestrial adaptation.</title>
        <authorList>
            <person name="Hori K."/>
            <person name="Maruyama F."/>
            <person name="Fujisawa T."/>
            <person name="Togashi T."/>
            <person name="Yamamoto N."/>
            <person name="Seo M."/>
            <person name="Sato S."/>
            <person name="Yamada T."/>
            <person name="Mori H."/>
            <person name="Tajima N."/>
            <person name="Moriyama T."/>
            <person name="Ikeuchi M."/>
            <person name="Watanabe M."/>
            <person name="Wada H."/>
            <person name="Kobayashi K."/>
            <person name="Saito M."/>
            <person name="Masuda T."/>
            <person name="Sasaki-Sekimoto Y."/>
            <person name="Mashiguchi K."/>
            <person name="Awai K."/>
            <person name="Shimojima M."/>
            <person name="Masuda S."/>
            <person name="Iwai M."/>
            <person name="Nobusawa T."/>
            <person name="Narise T."/>
            <person name="Kondo S."/>
            <person name="Saito H."/>
            <person name="Sato R."/>
            <person name="Murakawa M."/>
            <person name="Ihara Y."/>
            <person name="Oshima-Yamada Y."/>
            <person name="Ohtaka K."/>
            <person name="Satoh M."/>
            <person name="Sonobe K."/>
            <person name="Ishii M."/>
            <person name="Ohtani R."/>
            <person name="Kanamori-Sato M."/>
            <person name="Honoki R."/>
            <person name="Miyazaki D."/>
            <person name="Mochizuki H."/>
            <person name="Umetsu J."/>
            <person name="Higashi K."/>
            <person name="Shibata D."/>
            <person name="Kamiya Y."/>
            <person name="Sato N."/>
            <person name="Nakamura Y."/>
            <person name="Tabata S."/>
            <person name="Ida S."/>
            <person name="Kurokawa K."/>
            <person name="Ohta H."/>
        </authorList>
    </citation>
    <scope>NUCLEOTIDE SEQUENCE [LARGE SCALE GENOMIC DNA]</scope>
    <source>
        <strain evidence="7 8">NIES-2285</strain>
    </source>
</reference>
<dbReference type="STRING" id="105231.A0A1Y1HME0"/>
<feature type="domain" description="CFA20" evidence="5">
    <location>
        <begin position="45"/>
        <end position="223"/>
    </location>
</feature>
<evidence type="ECO:0000313" key="7">
    <source>
        <dbReference type="EMBL" id="GAQ79173.1"/>
    </source>
</evidence>
<evidence type="ECO:0000256" key="4">
    <source>
        <dbReference type="SAM" id="MobiDB-lite"/>
    </source>
</evidence>
<dbReference type="SMART" id="SM00320">
    <property type="entry name" value="WD40"/>
    <property type="match status" value="9"/>
</dbReference>
<name>A0A1Y1HME0_KLENI</name>